<dbReference type="AlphaFoldDB" id="W7FBJ2"/>
<protein>
    <submittedName>
        <fullName evidence="2">Uncharacterized protein</fullName>
    </submittedName>
</protein>
<feature type="compositionally biased region" description="Basic and acidic residues" evidence="1">
    <location>
        <begin position="897"/>
        <end position="914"/>
    </location>
</feature>
<dbReference type="OrthoDB" id="378891at2759"/>
<organism evidence="2">
    <name type="scientific">Plasmodium falciparum Santa Lucia</name>
    <dbReference type="NCBI Taxonomy" id="478859"/>
    <lineage>
        <taxon>Eukaryota</taxon>
        <taxon>Sar</taxon>
        <taxon>Alveolata</taxon>
        <taxon>Apicomplexa</taxon>
        <taxon>Aconoidasida</taxon>
        <taxon>Haemosporida</taxon>
        <taxon>Plasmodiidae</taxon>
        <taxon>Plasmodium</taxon>
        <taxon>Plasmodium (Laverania)</taxon>
    </lineage>
</organism>
<dbReference type="PANTHER" id="PTHR35683">
    <property type="entry name" value="YALI0C04136P"/>
    <property type="match status" value="1"/>
</dbReference>
<feature type="region of interest" description="Disordered" evidence="1">
    <location>
        <begin position="671"/>
        <end position="694"/>
    </location>
</feature>
<feature type="compositionally biased region" description="Basic and acidic residues" evidence="1">
    <location>
        <begin position="122"/>
        <end position="138"/>
    </location>
</feature>
<dbReference type="PANTHER" id="PTHR35683:SF8">
    <property type="entry name" value="YALI0C04136P"/>
    <property type="match status" value="1"/>
</dbReference>
<feature type="region of interest" description="Disordered" evidence="1">
    <location>
        <begin position="897"/>
        <end position="923"/>
    </location>
</feature>
<feature type="compositionally biased region" description="Low complexity" evidence="1">
    <location>
        <begin position="962"/>
        <end position="971"/>
    </location>
</feature>
<feature type="region of interest" description="Disordered" evidence="1">
    <location>
        <begin position="178"/>
        <end position="208"/>
    </location>
</feature>
<accession>W7FBJ2</accession>
<reference evidence="2" key="1">
    <citation type="submission" date="2013-02" db="EMBL/GenBank/DDBJ databases">
        <title>The Genome Sequence of Plasmodium falciparum Santa Lucia.</title>
        <authorList>
            <consortium name="The Broad Institute Genome Sequencing Platform"/>
            <consortium name="The Broad Institute Genome Sequencing Center for Infectious Disease"/>
            <person name="Neafsey D."/>
            <person name="Cheeseman I."/>
            <person name="Volkman S."/>
            <person name="Adams J."/>
            <person name="Walker B."/>
            <person name="Young S.K."/>
            <person name="Zeng Q."/>
            <person name="Gargeya S."/>
            <person name="Fitzgerald M."/>
            <person name="Haas B."/>
            <person name="Abouelleil A."/>
            <person name="Alvarado L."/>
            <person name="Arachchi H.M."/>
            <person name="Berlin A.M."/>
            <person name="Chapman S.B."/>
            <person name="Dewar J."/>
            <person name="Goldberg J."/>
            <person name="Griggs A."/>
            <person name="Gujja S."/>
            <person name="Hansen M."/>
            <person name="Howarth C."/>
            <person name="Imamovic A."/>
            <person name="Larimer J."/>
            <person name="McCowan C."/>
            <person name="Murphy C."/>
            <person name="Neiman D."/>
            <person name="Pearson M."/>
            <person name="Priest M."/>
            <person name="Roberts A."/>
            <person name="Saif S."/>
            <person name="Shea T."/>
            <person name="Sisk P."/>
            <person name="Sykes S."/>
            <person name="Wortman J."/>
            <person name="Nusbaum C."/>
            <person name="Birren B."/>
        </authorList>
    </citation>
    <scope>NUCLEOTIDE SEQUENCE [LARGE SCALE GENOMIC DNA]</scope>
    <source>
        <strain evidence="2">Santa Lucia</strain>
    </source>
</reference>
<name>W7FBJ2_PLAFA</name>
<feature type="compositionally biased region" description="Basic and acidic residues" evidence="1">
    <location>
        <begin position="412"/>
        <end position="427"/>
    </location>
</feature>
<feature type="compositionally biased region" description="Basic and acidic residues" evidence="1">
    <location>
        <begin position="90"/>
        <end position="101"/>
    </location>
</feature>
<proteinExistence type="predicted"/>
<gene>
    <name evidence="2" type="ORF">PFAG_05774</name>
</gene>
<feature type="region of interest" description="Disordered" evidence="1">
    <location>
        <begin position="277"/>
        <end position="308"/>
    </location>
</feature>
<feature type="region of interest" description="Disordered" evidence="1">
    <location>
        <begin position="950"/>
        <end position="971"/>
    </location>
</feature>
<feature type="compositionally biased region" description="Low complexity" evidence="1">
    <location>
        <begin position="679"/>
        <end position="690"/>
    </location>
</feature>
<sequence>MSDILCGNSLSNGKKSKRRKNHIAKNRDQNESVPVDSTSQQSTSADKEEGKVELKSAVKTVPENKTSNEQKEQPEENSAVEKLNTSLDNDADKGDKNKLDVVEGTTNNLPKKKKRNKKNKKKNNENNEEVAVKETKNVENKDVKSYISYADKVTNGKPVNLKSGAAVTHCILRVDVPLKRGSKNEERKSSSYKSYPKFNKGKRNDAFGKKYSMGKDYFKKEKFSTFNQKKERTLNSESAPKSDEKNDEILNFYEQMEELLYFDEDLLDILNSDEEKENKWEVVKKRDKRKRVDHKKESKSSEDYEKYILSSSHEDEAKTWTIVQKSDRKVKVDKVSEKKTTFKEKNNLNGNQKKDKISNVDKQKGKTSTNDEKKKVKCDEKMKETSKEDEKQVKSDENKRKKRRKPKNKKKNLNDLEKEEKTSQVEEKGMMINAEKERNSIGNNKTVKVDEKKENSSIHKEKINGVDKINSTENEIPIHNNSDNINNITNNTNSNVTCEENKELNKDVNTNEETSQIQFQNDVTQVSQINELTLDVDNEDNNKNYVETDEQNIVDQPLLKDEEYNEMDESQFYLKQLESCESNSCVANSVQDIRNASSENEKDILPVHTFESLSNSNDNIFRISDYIRDNLTSYRQILNDHELDIHERKCIEEIINFHDSKLKWIEENEKVEKKDNNQEESSIENNNINELTSSAEENNEDINKCFEKFNIASIDEIVDNMIVDKALDKVDDKVIDMFVDRVFDRVVHRVVHRVDAKFDDMIIDRSHDMIVNKVVHNVVDNNAVDNNVVDNVIDNVDHMVCDNHKYGSFLNAQIIQNNQISDKDDIIDENRKYEESYISSMNKDTNSIIQERTNIIKISPNDTLYYETDNIKTVSPKLKHNKRTFYRSNSGSVKKIKNENDQKEIKEFKEKEETKDNEEEEKNGKITQSIFDIIYNHYVNDINQNIVKPNESYSRKGSNESNNINNNNNNNNKGMNLDLFLYITKQYKILKNLLTKGELEQIFIKESKGNTSIQSKTFKKVLMICAQKGFSKPPHNINFTDNKKIYTTLIQWLLNHSPENQKQLILKSSDITNMNFSNDSHKTIDFKKANVRTLSDSK</sequence>
<feature type="region of interest" description="Disordered" evidence="1">
    <location>
        <begin position="326"/>
        <end position="427"/>
    </location>
</feature>
<dbReference type="Proteomes" id="UP000030666">
    <property type="component" value="Unassembled WGS sequence"/>
</dbReference>
<feature type="compositionally biased region" description="Basic residues" evidence="1">
    <location>
        <begin position="110"/>
        <end position="121"/>
    </location>
</feature>
<feature type="compositionally biased region" description="Basic and acidic residues" evidence="1">
    <location>
        <begin position="45"/>
        <end position="56"/>
    </location>
</feature>
<evidence type="ECO:0000256" key="1">
    <source>
        <dbReference type="SAM" id="MobiDB-lite"/>
    </source>
</evidence>
<dbReference type="EMBL" id="KE123511">
    <property type="protein sequence ID" value="EUT79203.1"/>
    <property type="molecule type" value="Genomic_DNA"/>
</dbReference>
<feature type="compositionally biased region" description="Basic residues" evidence="1">
    <location>
        <begin position="400"/>
        <end position="411"/>
    </location>
</feature>
<feature type="compositionally biased region" description="Basic and acidic residues" evidence="1">
    <location>
        <begin position="326"/>
        <end position="399"/>
    </location>
</feature>
<feature type="compositionally biased region" description="Basic residues" evidence="1">
    <location>
        <begin position="14"/>
        <end position="24"/>
    </location>
</feature>
<feature type="region of interest" description="Disordered" evidence="1">
    <location>
        <begin position="1"/>
        <end position="138"/>
    </location>
</feature>
<feature type="compositionally biased region" description="Basic and acidic residues" evidence="1">
    <location>
        <begin position="178"/>
        <end position="189"/>
    </location>
</feature>
<feature type="compositionally biased region" description="Basic and acidic residues" evidence="1">
    <location>
        <begin position="294"/>
        <end position="308"/>
    </location>
</feature>
<feature type="compositionally biased region" description="Polar residues" evidence="1">
    <location>
        <begin position="31"/>
        <end position="44"/>
    </location>
</feature>
<evidence type="ECO:0000313" key="2">
    <source>
        <dbReference type="EMBL" id="EUT79203.1"/>
    </source>
</evidence>